<dbReference type="Pfam" id="PF12340">
    <property type="entry name" value="DUF3638"/>
    <property type="match status" value="1"/>
</dbReference>
<proteinExistence type="predicted"/>
<organism evidence="11 12">
    <name type="scientific">Apiospora aurea</name>
    <dbReference type="NCBI Taxonomy" id="335848"/>
    <lineage>
        <taxon>Eukaryota</taxon>
        <taxon>Fungi</taxon>
        <taxon>Dikarya</taxon>
        <taxon>Ascomycota</taxon>
        <taxon>Pezizomycotina</taxon>
        <taxon>Sordariomycetes</taxon>
        <taxon>Xylariomycetidae</taxon>
        <taxon>Amphisphaeriales</taxon>
        <taxon>Apiosporaceae</taxon>
        <taxon>Apiospora</taxon>
    </lineage>
</organism>
<evidence type="ECO:0000256" key="5">
    <source>
        <dbReference type="ARBA" id="ARBA00022801"/>
    </source>
</evidence>
<dbReference type="EMBL" id="JAQQWE010000001">
    <property type="protein sequence ID" value="KAK7967332.1"/>
    <property type="molecule type" value="Genomic_DNA"/>
</dbReference>
<gene>
    <name evidence="11" type="ORF">PG986_001609</name>
</gene>
<comment type="caution">
    <text evidence="11">The sequence shown here is derived from an EMBL/GenBank/DDBJ whole genome shotgun (WGS) entry which is preliminary data.</text>
</comment>
<name>A0ABR1QXA3_9PEZI</name>
<feature type="domain" description="DUF3638" evidence="8">
    <location>
        <begin position="251"/>
        <end position="314"/>
    </location>
</feature>
<evidence type="ECO:0000256" key="4">
    <source>
        <dbReference type="ARBA" id="ARBA00022786"/>
    </source>
</evidence>
<accession>A0ABR1QXA3</accession>
<feature type="domain" description="DUF6606" evidence="10">
    <location>
        <begin position="13"/>
        <end position="248"/>
    </location>
</feature>
<feature type="compositionally biased region" description="Acidic residues" evidence="7">
    <location>
        <begin position="1014"/>
        <end position="1038"/>
    </location>
</feature>
<keyword evidence="3" id="KW-0645">Protease</keyword>
<protein>
    <recommendedName>
        <fullName evidence="2">ubiquitinyl hydrolase 1</fullName>
        <ecNumber evidence="2">3.4.19.12</ecNumber>
    </recommendedName>
</protein>
<dbReference type="InterPro" id="IPR051346">
    <property type="entry name" value="OTU_Deubiquitinase"/>
</dbReference>
<dbReference type="InterPro" id="IPR022099">
    <property type="entry name" value="DUF3638"/>
</dbReference>
<dbReference type="GeneID" id="92070893"/>
<dbReference type="PANTHER" id="PTHR13367:SF33">
    <property type="entry name" value="P-LOOP CONTAINING NUCLEOSIDE TRIPHOSPHATE HYDROLASE PROTEIN"/>
    <property type="match status" value="1"/>
</dbReference>
<dbReference type="RefSeq" id="XP_066706724.1">
    <property type="nucleotide sequence ID" value="XM_066837831.1"/>
</dbReference>
<evidence type="ECO:0000313" key="12">
    <source>
        <dbReference type="Proteomes" id="UP001391051"/>
    </source>
</evidence>
<keyword evidence="6" id="KW-0788">Thiol protease</keyword>
<keyword evidence="4" id="KW-0833">Ubl conjugation pathway</keyword>
<feature type="domain" description="DUF3645" evidence="9">
    <location>
        <begin position="364"/>
        <end position="392"/>
    </location>
</feature>
<dbReference type="Proteomes" id="UP001391051">
    <property type="component" value="Unassembled WGS sequence"/>
</dbReference>
<dbReference type="PANTHER" id="PTHR13367">
    <property type="entry name" value="UBIQUITIN THIOESTERASE"/>
    <property type="match status" value="1"/>
</dbReference>
<sequence>MHPTSSTFKIAAHLNDILRRLLEACHCLRNITGPELEGTWDAVAKSLQICRQLNQGRLDKDELAQAFKRLDNEHILILYVVQQNAALVIRRHFSAGEDRIIFESFEVSSPPSQVLTAEDSLQWDFPGQSLSLFLEQASLESLQSLTAKVEKAGVSVIEPRSTVDPALLSQMLMSLLEAVGVSYDAPRLQKRVRDDVNLDNAELPWRRLPFWLLLRVSIPRFLKIRLGDDEGQACYKVLIAMLLAHLLDDCATSGLVAIQGWMSKHCRDVLDESDFTLAVKTQLIYPSGSQEALDGHPHRWLIAQSILDLVEEQLIYVEHRLLKGITFIRRGDTYPTVHFLNVQAEYLRTLITQQIATGKVLGLRDPIAVPFEAEGIPHPQAEFGHPDAAIILNCLSYYYTGVNLAQMMQGLQLVLDSDDPAAEFDRWTEGCRGVPETLRNVNNINSEDEKQMRALWRYLRYSRNVLDHFMNNFVFPNHARQFSVKLQASGWDLPQFSPTGNHQRSSSFSGTNGNKWMLPLTIHQKDLPALHHTNAEVLTYLLRSGKGEYVTAMCTKTKKAWAEQQLLQAIYDKEIRVLIDAGAYILDMDNKTVARQWLGVDKKAKAAVYFRDDNRAWVTYRENRKADAPLLATSFADKLKDCVVYLDQAHTRGTDMKFPPLAKGALTLSLGQTKDSTVQAAMRLRQLKTTQSPLFVAPPEVYLSIQDVCQKDSKQNINSADVVYWLLEQTCATNEQLRGLFFAQGQDFCHRMDSAYRNKGFLEDKQQRIEYLSVLEQPERQTLEEMYGTRSSTAAETAPYSEEAIIKSSSQKLNDIAADLHAKRTSANASSGLDVLGEVEQEREVEFQVEEVRNTHEPVEYKALVFPGLHQDLHEFVASGKLRPRSSFRHAFTVAGETEIGAKHRISQASTRLFVSTEFEKTIDVVLGQRNDSFMLQAGGNKEKGCQEHVQFSADDPRGFLLDWLAFRRRGHNILHTPMGYLCQGRQLTKEHAFFSEASVEAAPSAEPTVSDDSASEMDEIEDLDEPGSGEEFEEERDEACNVL</sequence>
<feature type="region of interest" description="Disordered" evidence="7">
    <location>
        <begin position="999"/>
        <end position="1044"/>
    </location>
</feature>
<evidence type="ECO:0000313" key="11">
    <source>
        <dbReference type="EMBL" id="KAK7967332.1"/>
    </source>
</evidence>
<comment type="catalytic activity">
    <reaction evidence="1">
        <text>Thiol-dependent hydrolysis of ester, thioester, amide, peptide and isopeptide bonds formed by the C-terminal Gly of ubiquitin (a 76-residue protein attached to proteins as an intracellular targeting signal).</text>
        <dbReference type="EC" id="3.4.19.12"/>
    </reaction>
</comment>
<dbReference type="EC" id="3.4.19.12" evidence="2"/>
<evidence type="ECO:0000256" key="2">
    <source>
        <dbReference type="ARBA" id="ARBA00012759"/>
    </source>
</evidence>
<evidence type="ECO:0000256" key="1">
    <source>
        <dbReference type="ARBA" id="ARBA00000707"/>
    </source>
</evidence>
<evidence type="ECO:0000256" key="6">
    <source>
        <dbReference type="ARBA" id="ARBA00022807"/>
    </source>
</evidence>
<dbReference type="Pfam" id="PF12359">
    <property type="entry name" value="DUF3645"/>
    <property type="match status" value="1"/>
</dbReference>
<evidence type="ECO:0000259" key="8">
    <source>
        <dbReference type="Pfam" id="PF12340"/>
    </source>
</evidence>
<evidence type="ECO:0000259" key="10">
    <source>
        <dbReference type="Pfam" id="PF20255"/>
    </source>
</evidence>
<keyword evidence="12" id="KW-1185">Reference proteome</keyword>
<evidence type="ECO:0000256" key="3">
    <source>
        <dbReference type="ARBA" id="ARBA00022670"/>
    </source>
</evidence>
<dbReference type="InterPro" id="IPR022105">
    <property type="entry name" value="DUF3645"/>
</dbReference>
<keyword evidence="5" id="KW-0378">Hydrolase</keyword>
<reference evidence="11 12" key="1">
    <citation type="submission" date="2023-01" db="EMBL/GenBank/DDBJ databases">
        <title>Analysis of 21 Apiospora genomes using comparative genomics revels a genus with tremendous synthesis potential of carbohydrate active enzymes and secondary metabolites.</title>
        <authorList>
            <person name="Sorensen T."/>
        </authorList>
    </citation>
    <scope>NUCLEOTIDE SEQUENCE [LARGE SCALE GENOMIC DNA]</scope>
    <source>
        <strain evidence="11 12">CBS 24483</strain>
    </source>
</reference>
<evidence type="ECO:0000256" key="7">
    <source>
        <dbReference type="SAM" id="MobiDB-lite"/>
    </source>
</evidence>
<evidence type="ECO:0000259" key="9">
    <source>
        <dbReference type="Pfam" id="PF12359"/>
    </source>
</evidence>
<dbReference type="Pfam" id="PF20255">
    <property type="entry name" value="DUF6606"/>
    <property type="match status" value="1"/>
</dbReference>
<dbReference type="InterPro" id="IPR046541">
    <property type="entry name" value="DUF6606"/>
</dbReference>
<feature type="compositionally biased region" description="Low complexity" evidence="7">
    <location>
        <begin position="999"/>
        <end position="1008"/>
    </location>
</feature>